<dbReference type="InterPro" id="IPR056884">
    <property type="entry name" value="NPHP3-like_N"/>
</dbReference>
<feature type="domain" description="NACHT" evidence="3">
    <location>
        <begin position="260"/>
        <end position="374"/>
    </location>
</feature>
<dbReference type="OrthoDB" id="5967843at2759"/>
<evidence type="ECO:0000256" key="1">
    <source>
        <dbReference type="ARBA" id="ARBA00022737"/>
    </source>
</evidence>
<keyword evidence="5" id="KW-1185">Reference proteome</keyword>
<dbReference type="PROSITE" id="PS50837">
    <property type="entry name" value="NACHT"/>
    <property type="match status" value="1"/>
</dbReference>
<dbReference type="Gene3D" id="3.40.50.300">
    <property type="entry name" value="P-loop containing nucleotide triphosphate hydrolases"/>
    <property type="match status" value="1"/>
</dbReference>
<dbReference type="SUPFAM" id="SSF52540">
    <property type="entry name" value="P-loop containing nucleoside triphosphate hydrolases"/>
    <property type="match status" value="1"/>
</dbReference>
<dbReference type="Pfam" id="PF24883">
    <property type="entry name" value="NPHP3_N"/>
    <property type="match status" value="1"/>
</dbReference>
<name>A0A0B7FUI8_THACB</name>
<reference evidence="4 5" key="1">
    <citation type="submission" date="2014-11" db="EMBL/GenBank/DDBJ databases">
        <authorList>
            <person name="Wibberg Daniel"/>
        </authorList>
    </citation>
    <scope>NUCLEOTIDE SEQUENCE [LARGE SCALE GENOMIC DNA]</scope>
    <source>
        <strain evidence="4">Rhizoctonia solani AG1-IB 7/3/14</strain>
    </source>
</reference>
<evidence type="ECO:0000313" key="5">
    <source>
        <dbReference type="Proteomes" id="UP000059188"/>
    </source>
</evidence>
<dbReference type="PANTHER" id="PTHR10039:SF17">
    <property type="entry name" value="FUNGAL STAND N-TERMINAL GOODBYE DOMAIN-CONTAINING PROTEIN-RELATED"/>
    <property type="match status" value="1"/>
</dbReference>
<sequence>MTFKRIFKRGKHKPSASEDHPGPSADTPTGTRSSSPSPGSARGVWDLVTQPLLLRSSPNLSSRQQKNDWPSLEALATFLNQTGVFSPLAEVINNLHCFVQFHENVCTGKTEYNTVRTQLEVLCADLRVQLARGITPSITTSVHSLCRAVQVELMEVYGTMDRGTISRYLQSSLDTDKVTRCYRCIHGHLGRVMLNANLDTLRVVDRQAAESQLRALSPSMAACYDSAEASVVQRRECAPQTRKQVLVDLKAWKENKDSEKVCWINGMAGTGKTTIATTFCSILRESHELGASFFCTRSLPDCRNVKLIFPTIAYQLARFSLPFRGALLRVLEQDPDVHTKLPRVQLQRMILEPLHSVAASLPPNIVVVIDALDECEDGSESGFL</sequence>
<protein>
    <recommendedName>
        <fullName evidence="3">NACHT domain-containing protein</fullName>
    </recommendedName>
</protein>
<evidence type="ECO:0000259" key="3">
    <source>
        <dbReference type="PROSITE" id="PS50837"/>
    </source>
</evidence>
<dbReference type="InterPro" id="IPR027417">
    <property type="entry name" value="P-loop_NTPase"/>
</dbReference>
<gene>
    <name evidence="4" type="ORF">RSOLAG1IB_12485</name>
</gene>
<dbReference type="Proteomes" id="UP000059188">
    <property type="component" value="Unassembled WGS sequence"/>
</dbReference>
<keyword evidence="1" id="KW-0677">Repeat</keyword>
<dbReference type="EMBL" id="LN679695">
    <property type="protein sequence ID" value="CEL61586.1"/>
    <property type="molecule type" value="Genomic_DNA"/>
</dbReference>
<dbReference type="AlphaFoldDB" id="A0A0B7FUI8"/>
<accession>A0A0B7FUI8</accession>
<dbReference type="InterPro" id="IPR007111">
    <property type="entry name" value="NACHT_NTPase"/>
</dbReference>
<evidence type="ECO:0000313" key="4">
    <source>
        <dbReference type="EMBL" id="CEL61586.1"/>
    </source>
</evidence>
<feature type="compositionally biased region" description="Low complexity" evidence="2">
    <location>
        <begin position="27"/>
        <end position="42"/>
    </location>
</feature>
<feature type="region of interest" description="Disordered" evidence="2">
    <location>
        <begin position="1"/>
        <end position="42"/>
    </location>
</feature>
<proteinExistence type="predicted"/>
<dbReference type="STRING" id="1108050.A0A0B7FUI8"/>
<dbReference type="PANTHER" id="PTHR10039">
    <property type="entry name" value="AMELOGENIN"/>
    <property type="match status" value="1"/>
</dbReference>
<feature type="compositionally biased region" description="Basic residues" evidence="2">
    <location>
        <begin position="1"/>
        <end position="14"/>
    </location>
</feature>
<evidence type="ECO:0000256" key="2">
    <source>
        <dbReference type="SAM" id="MobiDB-lite"/>
    </source>
</evidence>
<organism evidence="4 5">
    <name type="scientific">Thanatephorus cucumeris (strain AG1-IB / isolate 7/3/14)</name>
    <name type="common">Lettuce bottom rot fungus</name>
    <name type="synonym">Rhizoctonia solani</name>
    <dbReference type="NCBI Taxonomy" id="1108050"/>
    <lineage>
        <taxon>Eukaryota</taxon>
        <taxon>Fungi</taxon>
        <taxon>Dikarya</taxon>
        <taxon>Basidiomycota</taxon>
        <taxon>Agaricomycotina</taxon>
        <taxon>Agaricomycetes</taxon>
        <taxon>Cantharellales</taxon>
        <taxon>Ceratobasidiaceae</taxon>
        <taxon>Rhizoctonia</taxon>
        <taxon>Rhizoctonia solani AG-1</taxon>
    </lineage>
</organism>